<dbReference type="InterPro" id="IPR032808">
    <property type="entry name" value="DoxX"/>
</dbReference>
<dbReference type="RefSeq" id="WP_072428679.1">
    <property type="nucleotide sequence ID" value="NZ_FPKR01000008.1"/>
</dbReference>
<dbReference type="AlphaFoldDB" id="A0A1K2HJE4"/>
<keyword evidence="9" id="KW-1185">Reference proteome</keyword>
<dbReference type="EMBL" id="FPKR01000008">
    <property type="protein sequence ID" value="SFZ76940.1"/>
    <property type="molecule type" value="Genomic_DNA"/>
</dbReference>
<organism evidence="8 9">
    <name type="scientific">Chitinimonas taiwanensis DSM 18899</name>
    <dbReference type="NCBI Taxonomy" id="1121279"/>
    <lineage>
        <taxon>Bacteria</taxon>
        <taxon>Pseudomonadati</taxon>
        <taxon>Pseudomonadota</taxon>
        <taxon>Betaproteobacteria</taxon>
        <taxon>Neisseriales</taxon>
        <taxon>Chitinibacteraceae</taxon>
        <taxon>Chitinimonas</taxon>
    </lineage>
</organism>
<evidence type="ECO:0000256" key="6">
    <source>
        <dbReference type="ARBA" id="ARBA00023136"/>
    </source>
</evidence>
<accession>A0A1K2HJE4</accession>
<reference evidence="8 9" key="1">
    <citation type="submission" date="2016-11" db="EMBL/GenBank/DDBJ databases">
        <authorList>
            <person name="Jaros S."/>
            <person name="Januszkiewicz K."/>
            <person name="Wedrychowicz H."/>
        </authorList>
    </citation>
    <scope>NUCLEOTIDE SEQUENCE [LARGE SCALE GENOMIC DNA]</scope>
    <source>
        <strain evidence="8 9">DSM 18899</strain>
    </source>
</reference>
<gene>
    <name evidence="8" type="ORF">SAMN02745887_02160</name>
</gene>
<dbReference type="InterPro" id="IPR051907">
    <property type="entry name" value="DoxX-like_oxidoreductase"/>
</dbReference>
<evidence type="ECO:0000256" key="4">
    <source>
        <dbReference type="ARBA" id="ARBA00022692"/>
    </source>
</evidence>
<evidence type="ECO:0000256" key="2">
    <source>
        <dbReference type="ARBA" id="ARBA00006679"/>
    </source>
</evidence>
<dbReference type="STRING" id="1121279.SAMN02745887_02160"/>
<dbReference type="Proteomes" id="UP000186513">
    <property type="component" value="Unassembled WGS sequence"/>
</dbReference>
<evidence type="ECO:0000256" key="1">
    <source>
        <dbReference type="ARBA" id="ARBA00004651"/>
    </source>
</evidence>
<keyword evidence="4 7" id="KW-0812">Transmembrane</keyword>
<sequence>MPTLPERALHAAQCANILLERYLAPLADLAARLYLAQVFFRAGLSKLQDWDTTLFLFSEEYRVPLLPSPLAAVAGTAGELIFPTLLALGLFGRLGALGLFLVNIMAVVSYWHVLGTPEQAAGLTHHLVWGLLLAMLATHGAGKWSIDTLLQRRFKAWPV</sequence>
<keyword evidence="3" id="KW-1003">Cell membrane</keyword>
<dbReference type="PANTHER" id="PTHR33452">
    <property type="entry name" value="OXIDOREDUCTASE CATD-RELATED"/>
    <property type="match status" value="1"/>
</dbReference>
<dbReference type="PANTHER" id="PTHR33452:SF1">
    <property type="entry name" value="INNER MEMBRANE PROTEIN YPHA-RELATED"/>
    <property type="match status" value="1"/>
</dbReference>
<feature type="transmembrane region" description="Helical" evidence="7">
    <location>
        <begin position="126"/>
        <end position="146"/>
    </location>
</feature>
<evidence type="ECO:0000256" key="7">
    <source>
        <dbReference type="SAM" id="Phobius"/>
    </source>
</evidence>
<name>A0A1K2HJE4_9NEIS</name>
<evidence type="ECO:0000313" key="9">
    <source>
        <dbReference type="Proteomes" id="UP000186513"/>
    </source>
</evidence>
<protein>
    <submittedName>
        <fullName evidence="8">Putative oxidoreductase</fullName>
    </submittedName>
</protein>
<comment type="subcellular location">
    <subcellularLocation>
        <location evidence="1">Cell membrane</location>
        <topology evidence="1">Multi-pass membrane protein</topology>
    </subcellularLocation>
</comment>
<comment type="similarity">
    <text evidence="2">Belongs to the DoxX family.</text>
</comment>
<proteinExistence type="inferred from homology"/>
<evidence type="ECO:0000313" key="8">
    <source>
        <dbReference type="EMBL" id="SFZ76940.1"/>
    </source>
</evidence>
<keyword evidence="5 7" id="KW-1133">Transmembrane helix</keyword>
<dbReference type="Pfam" id="PF07681">
    <property type="entry name" value="DoxX"/>
    <property type="match status" value="1"/>
</dbReference>
<evidence type="ECO:0000256" key="5">
    <source>
        <dbReference type="ARBA" id="ARBA00022989"/>
    </source>
</evidence>
<dbReference type="GO" id="GO:0005886">
    <property type="term" value="C:plasma membrane"/>
    <property type="evidence" value="ECO:0007669"/>
    <property type="project" value="UniProtKB-SubCell"/>
</dbReference>
<evidence type="ECO:0000256" key="3">
    <source>
        <dbReference type="ARBA" id="ARBA00022475"/>
    </source>
</evidence>
<dbReference type="OrthoDB" id="121744at2"/>
<feature type="transmembrane region" description="Helical" evidence="7">
    <location>
        <begin position="96"/>
        <end position="114"/>
    </location>
</feature>
<keyword evidence="6 7" id="KW-0472">Membrane</keyword>
<feature type="transmembrane region" description="Helical" evidence="7">
    <location>
        <begin position="70"/>
        <end position="91"/>
    </location>
</feature>